<keyword evidence="2" id="KW-0804">Transcription</keyword>
<evidence type="ECO:0000313" key="5">
    <source>
        <dbReference type="EMBL" id="MEQ2411462.1"/>
    </source>
</evidence>
<protein>
    <submittedName>
        <fullName evidence="4">DeoR family transcriptional regulator</fullName>
    </submittedName>
</protein>
<dbReference type="EMBL" id="JBBNFW010000013">
    <property type="protein sequence ID" value="MEQ2411462.1"/>
    <property type="molecule type" value="Genomic_DNA"/>
</dbReference>
<evidence type="ECO:0000259" key="3">
    <source>
        <dbReference type="Pfam" id="PF08220"/>
    </source>
</evidence>
<gene>
    <name evidence="4" type="ORF">AAAX94_00020</name>
    <name evidence="5" type="ORF">AAAX94_00090</name>
</gene>
<dbReference type="Pfam" id="PF08220">
    <property type="entry name" value="HTH_DeoR"/>
    <property type="match status" value="1"/>
</dbReference>
<sequence>TAIAAVLSRSPMTVKRSLNELETAGLIMRVRQGVGEPNRIYVLIPGKEDAALA</sequence>
<proteinExistence type="predicted"/>
<dbReference type="EMBL" id="JBBNFW010000002">
    <property type="protein sequence ID" value="MEQ2411449.1"/>
    <property type="molecule type" value="Genomic_DNA"/>
</dbReference>
<feature type="non-terminal residue" evidence="4">
    <location>
        <position position="1"/>
    </location>
</feature>
<dbReference type="InterPro" id="IPR036390">
    <property type="entry name" value="WH_DNA-bd_sf"/>
</dbReference>
<evidence type="ECO:0000256" key="1">
    <source>
        <dbReference type="ARBA" id="ARBA00023015"/>
    </source>
</evidence>
<organism evidence="4 6">
    <name type="scientific">Blautia acetigignens</name>
    <dbReference type="NCBI Taxonomy" id="2981783"/>
    <lineage>
        <taxon>Bacteria</taxon>
        <taxon>Bacillati</taxon>
        <taxon>Bacillota</taxon>
        <taxon>Clostridia</taxon>
        <taxon>Lachnospirales</taxon>
        <taxon>Lachnospiraceae</taxon>
        <taxon>Blautia</taxon>
    </lineage>
</organism>
<comment type="caution">
    <text evidence="4">The sequence shown here is derived from an EMBL/GenBank/DDBJ whole genome shotgun (WGS) entry which is preliminary data.</text>
</comment>
<dbReference type="Proteomes" id="UP001470752">
    <property type="component" value="Unassembled WGS sequence"/>
</dbReference>
<keyword evidence="1" id="KW-0805">Transcription regulation</keyword>
<feature type="domain" description="HTH deoR-type" evidence="3">
    <location>
        <begin position="2"/>
        <end position="34"/>
    </location>
</feature>
<dbReference type="RefSeq" id="WP_349082056.1">
    <property type="nucleotide sequence ID" value="NZ_JBBNFW010000002.1"/>
</dbReference>
<evidence type="ECO:0000313" key="6">
    <source>
        <dbReference type="Proteomes" id="UP001470752"/>
    </source>
</evidence>
<keyword evidence="6" id="KW-1185">Reference proteome</keyword>
<evidence type="ECO:0000313" key="4">
    <source>
        <dbReference type="EMBL" id="MEQ2411449.1"/>
    </source>
</evidence>
<accession>A0ABV1CGF0</accession>
<dbReference type="InterPro" id="IPR001034">
    <property type="entry name" value="DeoR_HTH"/>
</dbReference>
<name>A0ABV1CGF0_9FIRM</name>
<reference evidence="4 6" key="1">
    <citation type="submission" date="2024-04" db="EMBL/GenBank/DDBJ databases">
        <title>Human intestinal bacterial collection.</title>
        <authorList>
            <person name="Pauvert C."/>
            <person name="Hitch T.C.A."/>
            <person name="Clavel T."/>
        </authorList>
    </citation>
    <scope>NUCLEOTIDE SEQUENCE [LARGE SCALE GENOMIC DNA]</scope>
    <source>
        <strain evidence="4 6">CLA-AA-H161</strain>
    </source>
</reference>
<dbReference type="SUPFAM" id="SSF46785">
    <property type="entry name" value="Winged helix' DNA-binding domain"/>
    <property type="match status" value="1"/>
</dbReference>
<evidence type="ECO:0000256" key="2">
    <source>
        <dbReference type="ARBA" id="ARBA00023163"/>
    </source>
</evidence>